<evidence type="ECO:0000313" key="1">
    <source>
        <dbReference type="EMBL" id="MDX8048437.1"/>
    </source>
</evidence>
<keyword evidence="2" id="KW-1185">Reference proteome</keyword>
<accession>A0ABU4TJK6</accession>
<reference evidence="1 2" key="1">
    <citation type="submission" date="2023-11" db="EMBL/GenBank/DDBJ databases">
        <title>Lentzea sokolovensis, sp. nov., Lentzea kristufkii, sp. nov., and Lentzea miocenensis, sp. nov., rare actinobacteria from Sokolov Coal Basin, Miocene lacustrine sediment, Czech Republic.</title>
        <authorList>
            <person name="Lara A."/>
            <person name="Kotroba L."/>
            <person name="Nouioui I."/>
            <person name="Neumann-Schaal M."/>
            <person name="Mast Y."/>
            <person name="Chronakova A."/>
        </authorList>
    </citation>
    <scope>NUCLEOTIDE SEQUENCE [LARGE SCALE GENOMIC DNA]</scope>
    <source>
        <strain evidence="1 2">BCCO 10_0798</strain>
    </source>
</reference>
<comment type="caution">
    <text evidence="1">The sequence shown here is derived from an EMBL/GenBank/DDBJ whole genome shotgun (WGS) entry which is preliminary data.</text>
</comment>
<dbReference type="Proteomes" id="UP001271792">
    <property type="component" value="Unassembled WGS sequence"/>
</dbReference>
<dbReference type="EMBL" id="JAXAVV010000001">
    <property type="protein sequence ID" value="MDX8048437.1"/>
    <property type="molecule type" value="Genomic_DNA"/>
</dbReference>
<gene>
    <name evidence="1" type="ORF">SK571_03500</name>
</gene>
<protein>
    <submittedName>
        <fullName evidence="1">Uncharacterized protein</fullName>
    </submittedName>
</protein>
<sequence length="114" mass="13263">MPRWGCLTDLHGGFRDDEQLSRARDVVVDRLADDREQEECRYLIRFAWQLRMSYREVCVEELRAHVGAEKLAAVEALIEAVRTSHDRIDAWIEAAEQEFPVIEDRGHGIWSAQP</sequence>
<name>A0ABU4TJK6_9PSEU</name>
<evidence type="ECO:0000313" key="2">
    <source>
        <dbReference type="Proteomes" id="UP001271792"/>
    </source>
</evidence>
<organism evidence="1 2">
    <name type="scientific">Lentzea kristufekii</name>
    <dbReference type="NCBI Taxonomy" id="3095430"/>
    <lineage>
        <taxon>Bacteria</taxon>
        <taxon>Bacillati</taxon>
        <taxon>Actinomycetota</taxon>
        <taxon>Actinomycetes</taxon>
        <taxon>Pseudonocardiales</taxon>
        <taxon>Pseudonocardiaceae</taxon>
        <taxon>Lentzea</taxon>
    </lineage>
</organism>
<proteinExistence type="predicted"/>
<dbReference type="RefSeq" id="WP_319982523.1">
    <property type="nucleotide sequence ID" value="NZ_JAXAVV010000001.1"/>
</dbReference>